<dbReference type="InterPro" id="IPR036028">
    <property type="entry name" value="SH3-like_dom_sf"/>
</dbReference>
<dbReference type="EMBL" id="ML009721">
    <property type="protein sequence ID" value="RKO96666.1"/>
    <property type="molecule type" value="Genomic_DNA"/>
</dbReference>
<evidence type="ECO:0000256" key="1">
    <source>
        <dbReference type="ARBA" id="ARBA00022443"/>
    </source>
</evidence>
<protein>
    <submittedName>
        <fullName evidence="4">Sh3 domain of osteoclast stimulating factor</fullName>
    </submittedName>
</protein>
<gene>
    <name evidence="4" type="ORF">CAUPRSCDRAFT_7818</name>
</gene>
<organism evidence="4 5">
    <name type="scientific">Caulochytrium protostelioides</name>
    <dbReference type="NCBI Taxonomy" id="1555241"/>
    <lineage>
        <taxon>Eukaryota</taxon>
        <taxon>Fungi</taxon>
        <taxon>Fungi incertae sedis</taxon>
        <taxon>Chytridiomycota</taxon>
        <taxon>Chytridiomycota incertae sedis</taxon>
        <taxon>Chytridiomycetes</taxon>
        <taxon>Caulochytriales</taxon>
        <taxon>Caulochytriaceae</taxon>
        <taxon>Caulochytrium</taxon>
    </lineage>
</organism>
<dbReference type="AlphaFoldDB" id="A0A4P9WZA1"/>
<evidence type="ECO:0000313" key="4">
    <source>
        <dbReference type="EMBL" id="RKO96666.1"/>
    </source>
</evidence>
<name>A0A4P9WZA1_9FUNG</name>
<evidence type="ECO:0000256" key="2">
    <source>
        <dbReference type="PROSITE-ProRule" id="PRU00192"/>
    </source>
</evidence>
<dbReference type="InterPro" id="IPR001452">
    <property type="entry name" value="SH3_domain"/>
</dbReference>
<reference evidence="5" key="1">
    <citation type="journal article" date="2018" name="Nat. Microbiol.">
        <title>Leveraging single-cell genomics to expand the fungal tree of life.</title>
        <authorList>
            <person name="Ahrendt S.R."/>
            <person name="Quandt C.A."/>
            <person name="Ciobanu D."/>
            <person name="Clum A."/>
            <person name="Salamov A."/>
            <person name="Andreopoulos B."/>
            <person name="Cheng J.F."/>
            <person name="Woyke T."/>
            <person name="Pelin A."/>
            <person name="Henrissat B."/>
            <person name="Reynolds N.K."/>
            <person name="Benny G.L."/>
            <person name="Smith M.E."/>
            <person name="James T.Y."/>
            <person name="Grigoriev I.V."/>
        </authorList>
    </citation>
    <scope>NUCLEOTIDE SEQUENCE [LARGE SCALE GENOMIC DNA]</scope>
    <source>
        <strain evidence="5">ATCC 52028</strain>
    </source>
</reference>
<dbReference type="PRINTS" id="PR00499">
    <property type="entry name" value="P67PHOX"/>
</dbReference>
<feature type="non-terminal residue" evidence="4">
    <location>
        <position position="50"/>
    </location>
</feature>
<evidence type="ECO:0000313" key="5">
    <source>
        <dbReference type="Proteomes" id="UP000268535"/>
    </source>
</evidence>
<dbReference type="SUPFAM" id="SSF50044">
    <property type="entry name" value="SH3-domain"/>
    <property type="match status" value="1"/>
</dbReference>
<dbReference type="Pfam" id="PF00018">
    <property type="entry name" value="SH3_1"/>
    <property type="match status" value="1"/>
</dbReference>
<feature type="domain" description="SH3" evidence="3">
    <location>
        <begin position="1"/>
        <end position="50"/>
    </location>
</feature>
<keyword evidence="1 2" id="KW-0728">SH3 domain</keyword>
<dbReference type="Proteomes" id="UP000268535">
    <property type="component" value="Unassembled WGS sequence"/>
</dbReference>
<accession>A0A4P9WZA1</accession>
<dbReference type="PROSITE" id="PS50002">
    <property type="entry name" value="SH3"/>
    <property type="match status" value="1"/>
</dbReference>
<evidence type="ECO:0000259" key="3">
    <source>
        <dbReference type="PROSITE" id="PS50002"/>
    </source>
</evidence>
<dbReference type="Gene3D" id="2.30.30.40">
    <property type="entry name" value="SH3 Domains"/>
    <property type="match status" value="1"/>
</dbReference>
<proteinExistence type="predicted"/>
<dbReference type="SMART" id="SM00326">
    <property type="entry name" value="SH3"/>
    <property type="match status" value="1"/>
</dbReference>
<sequence length="50" mass="5596">MAALYDYEARTPEELTFAEGAAIVVFDRSDPEWWPALCGDEFGLVPAIYV</sequence>